<reference evidence="1" key="1">
    <citation type="submission" date="2023-10" db="EMBL/GenBank/DDBJ databases">
        <authorList>
            <person name="Chen Y."/>
            <person name="Shah S."/>
            <person name="Dougan E. K."/>
            <person name="Thang M."/>
            <person name="Chan C."/>
        </authorList>
    </citation>
    <scope>NUCLEOTIDE SEQUENCE [LARGE SCALE GENOMIC DNA]</scope>
</reference>
<comment type="caution">
    <text evidence="1">The sequence shown here is derived from an EMBL/GenBank/DDBJ whole genome shotgun (WGS) entry which is preliminary data.</text>
</comment>
<protein>
    <submittedName>
        <fullName evidence="1">Uncharacterized protein</fullName>
    </submittedName>
</protein>
<evidence type="ECO:0000313" key="2">
    <source>
        <dbReference type="Proteomes" id="UP001189429"/>
    </source>
</evidence>
<dbReference type="Proteomes" id="UP001189429">
    <property type="component" value="Unassembled WGS sequence"/>
</dbReference>
<keyword evidence="2" id="KW-1185">Reference proteome</keyword>
<accession>A0ABN9TX65</accession>
<gene>
    <name evidence="1" type="ORF">PCOR1329_LOCUS42919</name>
</gene>
<dbReference type="EMBL" id="CAUYUJ010015160">
    <property type="protein sequence ID" value="CAK0850512.1"/>
    <property type="molecule type" value="Genomic_DNA"/>
</dbReference>
<sequence>MAMTTHADASEFEAFQASMEQYCDLALDGLCEQAMDEQGASVLLNLGHDCEEEGRDLALDDLCDQALDQAMDEQAASVLLDLERYCEAFGDGSRSPRRSWLDPEIPEADIQPLCDWAPEVDTGLLCDRAQAGVHDSTYDDVCASALKDLEKHHQRQPSGLQSAKGLSFTSVHECLVQRVRKTVAEYMMWVI</sequence>
<proteinExistence type="predicted"/>
<organism evidence="1 2">
    <name type="scientific">Prorocentrum cordatum</name>
    <dbReference type="NCBI Taxonomy" id="2364126"/>
    <lineage>
        <taxon>Eukaryota</taxon>
        <taxon>Sar</taxon>
        <taxon>Alveolata</taxon>
        <taxon>Dinophyceae</taxon>
        <taxon>Prorocentrales</taxon>
        <taxon>Prorocentraceae</taxon>
        <taxon>Prorocentrum</taxon>
    </lineage>
</organism>
<name>A0ABN9TX65_9DINO</name>
<evidence type="ECO:0000313" key="1">
    <source>
        <dbReference type="EMBL" id="CAK0850512.1"/>
    </source>
</evidence>